<name>A0A848MBS9_9GAMM</name>
<dbReference type="PANTHER" id="PTHR35564">
    <property type="match status" value="1"/>
</dbReference>
<proteinExistence type="predicted"/>
<dbReference type="EMBL" id="JAADJU010000001">
    <property type="protein sequence ID" value="NMP25708.1"/>
    <property type="molecule type" value="Genomic_DNA"/>
</dbReference>
<organism evidence="1 2">
    <name type="scientific">Rouxiella aceris</name>
    <dbReference type="NCBI Taxonomy" id="2703884"/>
    <lineage>
        <taxon>Bacteria</taxon>
        <taxon>Pseudomonadati</taxon>
        <taxon>Pseudomonadota</taxon>
        <taxon>Gammaproteobacteria</taxon>
        <taxon>Enterobacterales</taxon>
        <taxon>Yersiniaceae</taxon>
        <taxon>Rouxiella</taxon>
    </lineage>
</organism>
<accession>A0A848MBS9</accession>
<reference evidence="1 2" key="2">
    <citation type="submission" date="2020-06" db="EMBL/GenBank/DDBJ databases">
        <title>Polyphasic characterization of a Rahnella strain isolated from tree sap.</title>
        <authorList>
            <person name="Kim I.S."/>
        </authorList>
    </citation>
    <scope>NUCLEOTIDE SEQUENCE [LARGE SCALE GENOMIC DNA]</scope>
    <source>
        <strain evidence="1 2">SAP-1</strain>
    </source>
</reference>
<dbReference type="RefSeq" id="WP_169401389.1">
    <property type="nucleotide sequence ID" value="NZ_JAADJU010000001.1"/>
</dbReference>
<dbReference type="AlphaFoldDB" id="A0A848MBS9"/>
<comment type="caution">
    <text evidence="1">The sequence shown here is derived from an EMBL/GenBank/DDBJ whole genome shotgun (WGS) entry which is preliminary data.</text>
</comment>
<dbReference type="InterPro" id="IPR010732">
    <property type="entry name" value="T6SS_TssG-like"/>
</dbReference>
<sequence>MADAGRYRYSPLTDGARQRMAVIAGLSPDVAFFELLRRIERSPSQGIRLRDISHGSYGNLHIVQPADMSFAPGEVQAVEQKIHAISGQQQVIIVCRHFGLFAPYGPLPIHMTEHARHQRLLKRNTAFEHFISLLTQRLAVLHYRAWSNLHVALGYENPVGNAFMGRLQKINGFADLDSRFSDYQRVRNSVPAAFLPGRGNLKNLQQILVSYFSIPLTIIPRYPSWIEDPDNRHLQVLGRMGATRLGKRFFDCQHTVKLRIGPLAYPDYLDFQAGGRRLGALLAICRDFVSHQLLFNVELLMTTTPDLSAKLGRWHLGKSGWLKTNFSIYSQPIALTQN</sequence>
<evidence type="ECO:0000313" key="1">
    <source>
        <dbReference type="EMBL" id="NMP25708.1"/>
    </source>
</evidence>
<protein>
    <submittedName>
        <fullName evidence="1">Type VI secretion system baseplate subunit TssG</fullName>
    </submittedName>
</protein>
<dbReference type="Proteomes" id="UP000585363">
    <property type="component" value="Unassembled WGS sequence"/>
</dbReference>
<keyword evidence="2" id="KW-1185">Reference proteome</keyword>
<dbReference type="NCBIfam" id="TIGR03347">
    <property type="entry name" value="VI_chp_1"/>
    <property type="match status" value="1"/>
</dbReference>
<evidence type="ECO:0000313" key="2">
    <source>
        <dbReference type="Proteomes" id="UP000585363"/>
    </source>
</evidence>
<reference evidence="1 2" key="1">
    <citation type="submission" date="2020-01" db="EMBL/GenBank/DDBJ databases">
        <authorList>
            <person name="Lee S.D."/>
        </authorList>
    </citation>
    <scope>NUCLEOTIDE SEQUENCE [LARGE SCALE GENOMIC DNA]</scope>
    <source>
        <strain evidence="1 2">SAP-1</strain>
    </source>
</reference>
<gene>
    <name evidence="1" type="primary">tssG</name>
    <name evidence="1" type="ORF">GW590_02295</name>
</gene>
<dbReference type="PANTHER" id="PTHR35564:SF4">
    <property type="entry name" value="CYTOPLASMIC PROTEIN"/>
    <property type="match status" value="1"/>
</dbReference>
<dbReference type="Pfam" id="PF06996">
    <property type="entry name" value="T6SS_TssG"/>
    <property type="match status" value="1"/>
</dbReference>